<feature type="transmembrane region" description="Helical" evidence="8">
    <location>
        <begin position="119"/>
        <end position="141"/>
    </location>
</feature>
<keyword evidence="10" id="KW-1185">Reference proteome</keyword>
<keyword evidence="5 8" id="KW-0472">Membrane</keyword>
<evidence type="ECO:0008006" key="11">
    <source>
        <dbReference type="Google" id="ProtNLM"/>
    </source>
</evidence>
<evidence type="ECO:0000256" key="7">
    <source>
        <dbReference type="ARBA" id="ARBA00023224"/>
    </source>
</evidence>
<comment type="subcellular location">
    <subcellularLocation>
        <location evidence="1">Cell membrane</location>
        <topology evidence="1">Multi-pass membrane protein</topology>
    </subcellularLocation>
</comment>
<protein>
    <recommendedName>
        <fullName evidence="11">Gustatory receptor</fullName>
    </recommendedName>
</protein>
<dbReference type="GO" id="GO:0007165">
    <property type="term" value="P:signal transduction"/>
    <property type="evidence" value="ECO:0007669"/>
    <property type="project" value="UniProtKB-KW"/>
</dbReference>
<dbReference type="GO" id="GO:0030424">
    <property type="term" value="C:axon"/>
    <property type="evidence" value="ECO:0007669"/>
    <property type="project" value="TreeGrafter"/>
</dbReference>
<comment type="caution">
    <text evidence="9">The sequence shown here is derived from an EMBL/GenBank/DDBJ whole genome shotgun (WGS) entry which is preliminary data.</text>
</comment>
<dbReference type="Pfam" id="PF08395">
    <property type="entry name" value="7tm_7"/>
    <property type="match status" value="1"/>
</dbReference>
<feature type="transmembrane region" description="Helical" evidence="8">
    <location>
        <begin position="162"/>
        <end position="183"/>
    </location>
</feature>
<feature type="transmembrane region" description="Helical" evidence="8">
    <location>
        <begin position="235"/>
        <end position="255"/>
    </location>
</feature>
<dbReference type="InterPro" id="IPR013604">
    <property type="entry name" value="7TM_chemorcpt"/>
</dbReference>
<keyword evidence="6" id="KW-0675">Receptor</keyword>
<organism evidence="9 10">
    <name type="scientific">Ignelater luminosus</name>
    <name type="common">Cucubano</name>
    <name type="synonym">Pyrophorus luminosus</name>
    <dbReference type="NCBI Taxonomy" id="2038154"/>
    <lineage>
        <taxon>Eukaryota</taxon>
        <taxon>Metazoa</taxon>
        <taxon>Ecdysozoa</taxon>
        <taxon>Arthropoda</taxon>
        <taxon>Hexapoda</taxon>
        <taxon>Insecta</taxon>
        <taxon>Pterygota</taxon>
        <taxon>Neoptera</taxon>
        <taxon>Endopterygota</taxon>
        <taxon>Coleoptera</taxon>
        <taxon>Polyphaga</taxon>
        <taxon>Elateriformia</taxon>
        <taxon>Elateroidea</taxon>
        <taxon>Elateridae</taxon>
        <taxon>Agrypninae</taxon>
        <taxon>Pyrophorini</taxon>
        <taxon>Ignelater</taxon>
    </lineage>
</organism>
<dbReference type="GO" id="GO:0030425">
    <property type="term" value="C:dendrite"/>
    <property type="evidence" value="ECO:0007669"/>
    <property type="project" value="TreeGrafter"/>
</dbReference>
<proteinExistence type="predicted"/>
<feature type="transmembrane region" description="Helical" evidence="8">
    <location>
        <begin position="6"/>
        <end position="27"/>
    </location>
</feature>
<dbReference type="AlphaFoldDB" id="A0A8K0CBD6"/>
<dbReference type="PANTHER" id="PTHR21143">
    <property type="entry name" value="INVERTEBRATE GUSTATORY RECEPTOR"/>
    <property type="match status" value="1"/>
</dbReference>
<dbReference type="OrthoDB" id="6774420at2759"/>
<evidence type="ECO:0000313" key="10">
    <source>
        <dbReference type="Proteomes" id="UP000801492"/>
    </source>
</evidence>
<keyword evidence="4 8" id="KW-1133">Transmembrane helix</keyword>
<reference evidence="9" key="1">
    <citation type="submission" date="2019-08" db="EMBL/GenBank/DDBJ databases">
        <title>The genome of the North American firefly Photinus pyralis.</title>
        <authorList>
            <consortium name="Photinus pyralis genome working group"/>
            <person name="Fallon T.R."/>
            <person name="Sander Lower S.E."/>
            <person name="Weng J.-K."/>
        </authorList>
    </citation>
    <scope>NUCLEOTIDE SEQUENCE</scope>
    <source>
        <strain evidence="9">TRF0915ILg1</strain>
        <tissue evidence="9">Whole body</tissue>
    </source>
</reference>
<feature type="transmembrane region" description="Helical" evidence="8">
    <location>
        <begin position="39"/>
        <end position="62"/>
    </location>
</feature>
<dbReference type="Proteomes" id="UP000801492">
    <property type="component" value="Unassembled WGS sequence"/>
</dbReference>
<evidence type="ECO:0000256" key="3">
    <source>
        <dbReference type="ARBA" id="ARBA00022692"/>
    </source>
</evidence>
<dbReference type="GO" id="GO:0050909">
    <property type="term" value="P:sensory perception of taste"/>
    <property type="evidence" value="ECO:0007669"/>
    <property type="project" value="InterPro"/>
</dbReference>
<name>A0A8K0CBD6_IGNLU</name>
<dbReference type="PANTHER" id="PTHR21143:SF133">
    <property type="entry name" value="GUSTATORY AND PHEROMONE RECEPTOR 32A-RELATED"/>
    <property type="match status" value="1"/>
</dbReference>
<keyword evidence="7" id="KW-0807">Transducer</keyword>
<evidence type="ECO:0000256" key="2">
    <source>
        <dbReference type="ARBA" id="ARBA00022475"/>
    </source>
</evidence>
<dbReference type="GO" id="GO:0008049">
    <property type="term" value="P:male courtship behavior"/>
    <property type="evidence" value="ECO:0007669"/>
    <property type="project" value="TreeGrafter"/>
</dbReference>
<accession>A0A8K0CBD6</accession>
<gene>
    <name evidence="9" type="ORF">ILUMI_24992</name>
</gene>
<dbReference type="GO" id="GO:0005886">
    <property type="term" value="C:plasma membrane"/>
    <property type="evidence" value="ECO:0007669"/>
    <property type="project" value="UniProtKB-SubCell"/>
</dbReference>
<dbReference type="GO" id="GO:0007635">
    <property type="term" value="P:chemosensory behavior"/>
    <property type="evidence" value="ECO:0007669"/>
    <property type="project" value="TreeGrafter"/>
</dbReference>
<evidence type="ECO:0000256" key="4">
    <source>
        <dbReference type="ARBA" id="ARBA00022989"/>
    </source>
</evidence>
<dbReference type="GO" id="GO:0043025">
    <property type="term" value="C:neuronal cell body"/>
    <property type="evidence" value="ECO:0007669"/>
    <property type="project" value="TreeGrafter"/>
</dbReference>
<keyword evidence="3 8" id="KW-0812">Transmembrane</keyword>
<evidence type="ECO:0000256" key="1">
    <source>
        <dbReference type="ARBA" id="ARBA00004651"/>
    </source>
</evidence>
<evidence type="ECO:0000256" key="8">
    <source>
        <dbReference type="SAM" id="Phobius"/>
    </source>
</evidence>
<evidence type="ECO:0000313" key="9">
    <source>
        <dbReference type="EMBL" id="KAF2881167.1"/>
    </source>
</evidence>
<sequence length="265" mass="30668">MIYICIGLTLIILLLISSFLLTGMIYFRISCHYFFEIFFVHNAPLIVNTFVILQICTLILFIKQRLVWLNEELSDLALINENWPQTQNQVSQSKVLYIFEKIRLKHLKLYEISNNINKIYSLQILLIIFKNFITLISEFLYYGKNVINNKHIDTKNMILSQIQLITAISQIVALVFACSQVSIQVEKTASLIHNINSQDHCNEDLKMQVNFFSLQLLHENLQFTACKIFVVNENLLLTIAGAVATYLVIVIQFQFGNSKQPITNI</sequence>
<dbReference type="EMBL" id="VTPC01090849">
    <property type="protein sequence ID" value="KAF2881167.1"/>
    <property type="molecule type" value="Genomic_DNA"/>
</dbReference>
<evidence type="ECO:0000256" key="5">
    <source>
        <dbReference type="ARBA" id="ARBA00023136"/>
    </source>
</evidence>
<keyword evidence="2" id="KW-1003">Cell membrane</keyword>
<evidence type="ECO:0000256" key="6">
    <source>
        <dbReference type="ARBA" id="ARBA00023170"/>
    </source>
</evidence>